<evidence type="ECO:0000256" key="1">
    <source>
        <dbReference type="SAM" id="MobiDB-lite"/>
    </source>
</evidence>
<name>A0AAN6WSA5_9PEZI</name>
<feature type="compositionally biased region" description="Polar residues" evidence="1">
    <location>
        <begin position="666"/>
        <end position="675"/>
    </location>
</feature>
<feature type="region of interest" description="Disordered" evidence="1">
    <location>
        <begin position="722"/>
        <end position="795"/>
    </location>
</feature>
<feature type="region of interest" description="Disordered" evidence="1">
    <location>
        <begin position="821"/>
        <end position="933"/>
    </location>
</feature>
<evidence type="ECO:0000313" key="2">
    <source>
        <dbReference type="EMBL" id="KAK4185507.1"/>
    </source>
</evidence>
<feature type="region of interest" description="Disordered" evidence="1">
    <location>
        <begin position="565"/>
        <end position="677"/>
    </location>
</feature>
<organism evidence="2 3">
    <name type="scientific">Podospora australis</name>
    <dbReference type="NCBI Taxonomy" id="1536484"/>
    <lineage>
        <taxon>Eukaryota</taxon>
        <taxon>Fungi</taxon>
        <taxon>Dikarya</taxon>
        <taxon>Ascomycota</taxon>
        <taxon>Pezizomycotina</taxon>
        <taxon>Sordariomycetes</taxon>
        <taxon>Sordariomycetidae</taxon>
        <taxon>Sordariales</taxon>
        <taxon>Podosporaceae</taxon>
        <taxon>Podospora</taxon>
    </lineage>
</organism>
<dbReference type="Proteomes" id="UP001302126">
    <property type="component" value="Unassembled WGS sequence"/>
</dbReference>
<feature type="region of interest" description="Disordered" evidence="1">
    <location>
        <begin position="285"/>
        <end position="371"/>
    </location>
</feature>
<reference evidence="2" key="2">
    <citation type="submission" date="2023-05" db="EMBL/GenBank/DDBJ databases">
        <authorList>
            <consortium name="Lawrence Berkeley National Laboratory"/>
            <person name="Steindorff A."/>
            <person name="Hensen N."/>
            <person name="Bonometti L."/>
            <person name="Westerberg I."/>
            <person name="Brannstrom I.O."/>
            <person name="Guillou S."/>
            <person name="Cros-Aarteil S."/>
            <person name="Calhoun S."/>
            <person name="Haridas S."/>
            <person name="Kuo A."/>
            <person name="Mondo S."/>
            <person name="Pangilinan J."/>
            <person name="Riley R."/>
            <person name="Labutti K."/>
            <person name="Andreopoulos B."/>
            <person name="Lipzen A."/>
            <person name="Chen C."/>
            <person name="Yanf M."/>
            <person name="Daum C."/>
            <person name="Ng V."/>
            <person name="Clum A."/>
            <person name="Ohm R."/>
            <person name="Martin F."/>
            <person name="Silar P."/>
            <person name="Natvig D."/>
            <person name="Lalanne C."/>
            <person name="Gautier V."/>
            <person name="Ament-Velasquez S.L."/>
            <person name="Kruys A."/>
            <person name="Hutchinson M.I."/>
            <person name="Powell A.J."/>
            <person name="Barry K."/>
            <person name="Miller A.N."/>
            <person name="Grigoriev I.V."/>
            <person name="Debuchy R."/>
            <person name="Gladieux P."/>
            <person name="Thoren M.H."/>
            <person name="Johannesson H."/>
        </authorList>
    </citation>
    <scope>NUCLEOTIDE SEQUENCE</scope>
    <source>
        <strain evidence="2">PSN309</strain>
    </source>
</reference>
<feature type="compositionally biased region" description="Low complexity" evidence="1">
    <location>
        <begin position="565"/>
        <end position="593"/>
    </location>
</feature>
<dbReference type="EMBL" id="MU864447">
    <property type="protein sequence ID" value="KAK4185507.1"/>
    <property type="molecule type" value="Genomic_DNA"/>
</dbReference>
<proteinExistence type="predicted"/>
<feature type="compositionally biased region" description="Polar residues" evidence="1">
    <location>
        <begin position="838"/>
        <end position="852"/>
    </location>
</feature>
<feature type="region of interest" description="Disordered" evidence="1">
    <location>
        <begin position="168"/>
        <end position="246"/>
    </location>
</feature>
<protein>
    <submittedName>
        <fullName evidence="2">Uncharacterized protein</fullName>
    </submittedName>
</protein>
<keyword evidence="3" id="KW-1185">Reference proteome</keyword>
<feature type="compositionally biased region" description="Low complexity" evidence="1">
    <location>
        <begin position="734"/>
        <end position="743"/>
    </location>
</feature>
<dbReference type="AlphaFoldDB" id="A0AAN6WSA5"/>
<feature type="region of interest" description="Disordered" evidence="1">
    <location>
        <begin position="118"/>
        <end position="142"/>
    </location>
</feature>
<comment type="caution">
    <text evidence="2">The sequence shown here is derived from an EMBL/GenBank/DDBJ whole genome shotgun (WGS) entry which is preliminary data.</text>
</comment>
<gene>
    <name evidence="2" type="ORF">QBC35DRAFT_454163</name>
</gene>
<feature type="compositionally biased region" description="Basic and acidic residues" evidence="1">
    <location>
        <begin position="785"/>
        <end position="794"/>
    </location>
</feature>
<evidence type="ECO:0000313" key="3">
    <source>
        <dbReference type="Proteomes" id="UP001302126"/>
    </source>
</evidence>
<accession>A0AAN6WSA5</accession>
<reference evidence="2" key="1">
    <citation type="journal article" date="2023" name="Mol. Phylogenet. Evol.">
        <title>Genome-scale phylogeny and comparative genomics of the fungal order Sordariales.</title>
        <authorList>
            <person name="Hensen N."/>
            <person name="Bonometti L."/>
            <person name="Westerberg I."/>
            <person name="Brannstrom I.O."/>
            <person name="Guillou S."/>
            <person name="Cros-Aarteil S."/>
            <person name="Calhoun S."/>
            <person name="Haridas S."/>
            <person name="Kuo A."/>
            <person name="Mondo S."/>
            <person name="Pangilinan J."/>
            <person name="Riley R."/>
            <person name="LaButti K."/>
            <person name="Andreopoulos B."/>
            <person name="Lipzen A."/>
            <person name="Chen C."/>
            <person name="Yan M."/>
            <person name="Daum C."/>
            <person name="Ng V."/>
            <person name="Clum A."/>
            <person name="Steindorff A."/>
            <person name="Ohm R.A."/>
            <person name="Martin F."/>
            <person name="Silar P."/>
            <person name="Natvig D.O."/>
            <person name="Lalanne C."/>
            <person name="Gautier V."/>
            <person name="Ament-Velasquez S.L."/>
            <person name="Kruys A."/>
            <person name="Hutchinson M.I."/>
            <person name="Powell A.J."/>
            <person name="Barry K."/>
            <person name="Miller A.N."/>
            <person name="Grigoriev I.V."/>
            <person name="Debuchy R."/>
            <person name="Gladieux P."/>
            <person name="Hiltunen Thoren M."/>
            <person name="Johannesson H."/>
        </authorList>
    </citation>
    <scope>NUCLEOTIDE SEQUENCE</scope>
    <source>
        <strain evidence="2">PSN309</strain>
    </source>
</reference>
<feature type="compositionally biased region" description="Low complexity" evidence="1">
    <location>
        <begin position="892"/>
        <end position="902"/>
    </location>
</feature>
<feature type="compositionally biased region" description="Basic and acidic residues" evidence="1">
    <location>
        <begin position="916"/>
        <end position="933"/>
    </location>
</feature>
<sequence length="933" mass="101625">MDLGRKRVGLLIQSARDFLRSVFVLGQIETHGRIESQNSGSFVPEKSTLSRSWRNIYVVASLVPQRNTGFWITYEMPVPQRDRPGMGFKSPPGTRNSTSSTTVAAPLPMGFVGGHALGPPPSEQIQQYHMRDLPPPPPVKRHSLASVLNKELNAAFAGPDDQALAEGGLSASAVSPDQDSGNDDGPDVVSPQPRANIPELWQLTSRSRSKRKETTTGEGPWEVSPDEITEKGRHRSTVETWSPSPVSERDLAYPLQRHISVSSQEPVTAISKSDSTSTSLISMNTAFRDLEPTTPSDYSSSSLRKESSSSIPKPLRLRRNKKSDSQRVRTPPPEKTPSPGVSLGDKKTPRSAIHDANFGHHGSAQSAQELYHSAAKQLTTESSNMTPPNSPVDLRKNKKSKHASLNQILHGRKFQWPDSEGPEERTSLDTGLGLEAPRMQHYHESPFVANQKQSAKYSHHPSEESVREYLHPTWHARLKRGSGVTSEQDYNLRSRHASAVSTNTFGSVGSGKAESPLLFPQEYSTQHSSWYSIDARSSMGAKSIPISVPESAQSHPADDIVTTTITISPKPSSVTDEPFPSSKWSSSTDSPYSPKRHSSILSRVFKRASAQPSPLSPPLPEDTEAPLGPYNTVLRGTRPLSMTDSQLEYSQDGKRSSSAKLLGMSPETTSSSGRSIGSALARKADSFVELASSTVKFRGTEERRRQKLKSQIIVLGEGGKVLGSREEGPLAVTSHSSSSSPSPAVRHQHGHRQNADSQSPPRPPRRHPLHRPSPLLGMRGGNESQAEKNQEQKVTKALPGDRVISVFGGDYVESPVVQKPDNNSFQGIWMGPGVGSYESGTSTPKITPSPGESSGGQGTPESLPPLLDSSPQLRAVLGPFTPQISRLDAPMRPSRNNSPRPSVDGSHSRTSQRRWQTRDEVRIMEQDGVRPVL</sequence>
<feature type="compositionally biased region" description="Polar residues" evidence="1">
    <location>
        <begin position="640"/>
        <end position="649"/>
    </location>
</feature>